<dbReference type="Gene3D" id="1.10.530.10">
    <property type="match status" value="1"/>
</dbReference>
<evidence type="ECO:0000313" key="5">
    <source>
        <dbReference type="EMBL" id="XBO37998.1"/>
    </source>
</evidence>
<dbReference type="SUPFAM" id="SSF47090">
    <property type="entry name" value="PGBD-like"/>
    <property type="match status" value="1"/>
</dbReference>
<evidence type="ECO:0000259" key="4">
    <source>
        <dbReference type="Pfam" id="PF13406"/>
    </source>
</evidence>
<dbReference type="GO" id="GO:0008933">
    <property type="term" value="F:peptidoglycan lytic transglycosylase activity"/>
    <property type="evidence" value="ECO:0007669"/>
    <property type="project" value="TreeGrafter"/>
</dbReference>
<dbReference type="InterPro" id="IPR002477">
    <property type="entry name" value="Peptidoglycan-bd-like"/>
</dbReference>
<dbReference type="AlphaFoldDB" id="A0AAU7JCJ9"/>
<evidence type="ECO:0000256" key="1">
    <source>
        <dbReference type="SAM" id="MobiDB-lite"/>
    </source>
</evidence>
<gene>
    <name evidence="5" type="ORF">ABEG18_20095</name>
</gene>
<dbReference type="InterPro" id="IPR036365">
    <property type="entry name" value="PGBD-like_sf"/>
</dbReference>
<dbReference type="InterPro" id="IPR023346">
    <property type="entry name" value="Lysozyme-like_dom_sf"/>
</dbReference>
<reference evidence="5" key="1">
    <citation type="submission" date="2024-05" db="EMBL/GenBank/DDBJ databases">
        <authorList>
            <person name="Kim S."/>
            <person name="Heo J."/>
            <person name="Choi H."/>
            <person name="Choi Y."/>
            <person name="Kwon S.-W."/>
            <person name="Kim Y."/>
        </authorList>
    </citation>
    <scope>NUCLEOTIDE SEQUENCE</scope>
    <source>
        <strain evidence="5">KACC 23698</strain>
    </source>
</reference>
<feature type="chain" id="PRO_5043918950" evidence="2">
    <location>
        <begin position="22"/>
        <end position="428"/>
    </location>
</feature>
<feature type="signal peptide" evidence="2">
    <location>
        <begin position="1"/>
        <end position="21"/>
    </location>
</feature>
<protein>
    <submittedName>
        <fullName evidence="5">Lytic murein transglycosylase</fullName>
    </submittedName>
</protein>
<dbReference type="Gene3D" id="1.10.8.350">
    <property type="entry name" value="Bacterial muramidase"/>
    <property type="match status" value="1"/>
</dbReference>
<dbReference type="InterPro" id="IPR031304">
    <property type="entry name" value="SLT_2"/>
</dbReference>
<proteinExistence type="predicted"/>
<dbReference type="SUPFAM" id="SSF53955">
    <property type="entry name" value="Lysozyme-like"/>
    <property type="match status" value="1"/>
</dbReference>
<sequence>MRRIAVVALCLGVVWAGPAAAQTGPTRVARSEAGASEPVTTGSLGQPGAALVGEREASPASFSAFVAGLWPAARARGVSRATFDAAFSGVTSDPKIVELTRRQSEFVKPIWSYLEGAVSEARVARGRSVAAEHASTLAAIERRYGVERSVILGVWGMETNYGSFTGGKDVIRSLATLAHLRYRGAFFRDELLTALTILQQGHVARADMKGSWAGAMGQTQFMPSSFRRWAVDQDGDGHKDIWTSIPDALASTANYLKAHGWRRGLPWSVEVRLPARFDYKTRKAAFSRWAALGAKRADGKPMPNAGEGSLFLPAGAHGPAFLVTANFTAIKAYNSSDAYAMGVGLLGDRIGGASGVQAAWPVGEPQLDHAQRREIQRRLASMGFDIGEADGRIGTRTRDALRAFQERRGLVPDGHPTVGALQALRTAR</sequence>
<dbReference type="Gene3D" id="1.10.101.10">
    <property type="entry name" value="PGBD-like superfamily/PGBD"/>
    <property type="match status" value="1"/>
</dbReference>
<evidence type="ECO:0000259" key="3">
    <source>
        <dbReference type="Pfam" id="PF01471"/>
    </source>
</evidence>
<dbReference type="PANTHER" id="PTHR30163">
    <property type="entry name" value="MEMBRANE-BOUND LYTIC MUREIN TRANSGLYCOSYLASE B"/>
    <property type="match status" value="1"/>
</dbReference>
<dbReference type="NCBIfam" id="TIGR02283">
    <property type="entry name" value="MltB_2"/>
    <property type="match status" value="1"/>
</dbReference>
<dbReference type="Pfam" id="PF13406">
    <property type="entry name" value="SLT_2"/>
    <property type="match status" value="1"/>
</dbReference>
<accession>A0AAU7JCJ9</accession>
<dbReference type="FunFam" id="1.10.8.350:FF:000001">
    <property type="entry name" value="Lytic murein transglycosylase B"/>
    <property type="match status" value="1"/>
</dbReference>
<dbReference type="InterPro" id="IPR043426">
    <property type="entry name" value="MltB-like"/>
</dbReference>
<dbReference type="CDD" id="cd13399">
    <property type="entry name" value="Slt35-like"/>
    <property type="match status" value="1"/>
</dbReference>
<feature type="domain" description="Transglycosylase SLT" evidence="4">
    <location>
        <begin position="62"/>
        <end position="348"/>
    </location>
</feature>
<keyword evidence="2" id="KW-0732">Signal</keyword>
<feature type="region of interest" description="Disordered" evidence="1">
    <location>
        <begin position="27"/>
        <end position="47"/>
    </location>
</feature>
<name>A0AAU7JCJ9_9HYPH</name>
<feature type="domain" description="Peptidoglycan binding-like" evidence="3">
    <location>
        <begin position="369"/>
        <end position="423"/>
    </location>
</feature>
<dbReference type="InterPro" id="IPR036366">
    <property type="entry name" value="PGBDSf"/>
</dbReference>
<dbReference type="InterPro" id="IPR011970">
    <property type="entry name" value="MltB_2"/>
</dbReference>
<dbReference type="RefSeq" id="WP_406854825.1">
    <property type="nucleotide sequence ID" value="NZ_CP157484.1"/>
</dbReference>
<dbReference type="PANTHER" id="PTHR30163:SF8">
    <property type="entry name" value="LYTIC MUREIN TRANSGLYCOSYLASE"/>
    <property type="match status" value="1"/>
</dbReference>
<evidence type="ECO:0000256" key="2">
    <source>
        <dbReference type="SAM" id="SignalP"/>
    </source>
</evidence>
<organism evidence="5">
    <name type="scientific">Alsobacter sp. KACC 23698</name>
    <dbReference type="NCBI Taxonomy" id="3149229"/>
    <lineage>
        <taxon>Bacteria</taxon>
        <taxon>Pseudomonadati</taxon>
        <taxon>Pseudomonadota</taxon>
        <taxon>Alphaproteobacteria</taxon>
        <taxon>Hyphomicrobiales</taxon>
        <taxon>Alsobacteraceae</taxon>
        <taxon>Alsobacter</taxon>
    </lineage>
</organism>
<dbReference type="Pfam" id="PF01471">
    <property type="entry name" value="PG_binding_1"/>
    <property type="match status" value="1"/>
</dbReference>
<dbReference type="GO" id="GO:0009253">
    <property type="term" value="P:peptidoglycan catabolic process"/>
    <property type="evidence" value="ECO:0007669"/>
    <property type="project" value="TreeGrafter"/>
</dbReference>
<dbReference type="EMBL" id="CP157484">
    <property type="protein sequence ID" value="XBO37998.1"/>
    <property type="molecule type" value="Genomic_DNA"/>
</dbReference>